<name>A0A0S2I0R0_9BACT</name>
<dbReference type="Gene3D" id="2.180.10.10">
    <property type="entry name" value="RHS repeat-associated core"/>
    <property type="match status" value="1"/>
</dbReference>
<feature type="compositionally biased region" description="Basic and acidic residues" evidence="1">
    <location>
        <begin position="155"/>
        <end position="166"/>
    </location>
</feature>
<sequence length="264" mass="28479">MGLYDYGARFYDAAIGRWSSVDPMAESYYGLTGYNYVANNPIRLIDPDGCMMAEIYWLGGNSSYRPIEGDYVKSNGKVIGNDGINDDKVHLVTEGSSIRTIKSNNRNGKATDQSTVNIDVTTTKTELTESLNVLDRTNSNGGFAEETSVVTPEGEVTRGETGEKSDGGVASATMPSVEGNNNTSIHSHPTGVTANTGWTASKPGPDDPGVFNNFKLNIIVGPFGNPKTDQYGKDIPRTQGAVFYNRNSSKLGALRRSSIERILK</sequence>
<evidence type="ECO:0000256" key="1">
    <source>
        <dbReference type="SAM" id="MobiDB-lite"/>
    </source>
</evidence>
<evidence type="ECO:0000313" key="2">
    <source>
        <dbReference type="EMBL" id="ALO15819.1"/>
    </source>
</evidence>
<dbReference type="InterPro" id="IPR022385">
    <property type="entry name" value="Rhs_assc_core"/>
</dbReference>
<dbReference type="InterPro" id="IPR050708">
    <property type="entry name" value="T6SS_VgrG/RHS"/>
</dbReference>
<gene>
    <name evidence="2" type="ORF">L21SP5_02186</name>
</gene>
<dbReference type="AlphaFoldDB" id="A0A0S2I0R0"/>
<dbReference type="PANTHER" id="PTHR32305">
    <property type="match status" value="1"/>
</dbReference>
<dbReference type="KEGG" id="blq:L21SP5_02186"/>
<protein>
    <submittedName>
        <fullName evidence="2">RHS repeat-associated core domain protein</fullName>
    </submittedName>
</protein>
<feature type="region of interest" description="Disordered" evidence="1">
    <location>
        <begin position="136"/>
        <end position="169"/>
    </location>
</feature>
<proteinExistence type="predicted"/>
<dbReference type="RefSeq" id="WP_057953244.1">
    <property type="nucleotide sequence ID" value="NZ_CP013118.1"/>
</dbReference>
<dbReference type="OrthoDB" id="997343at2"/>
<reference evidence="2 3" key="1">
    <citation type="submission" date="2015-11" db="EMBL/GenBank/DDBJ databases">
        <title>Description and complete genome sequence of a novel strain predominating in hypersaline microbial mats and representing a new family of the Bacteriodetes phylum.</title>
        <authorList>
            <person name="Spring S."/>
            <person name="Bunk B."/>
            <person name="Sproer C."/>
            <person name="Klenk H.-P."/>
        </authorList>
    </citation>
    <scope>NUCLEOTIDE SEQUENCE [LARGE SCALE GENOMIC DNA]</scope>
    <source>
        <strain evidence="2 3">L21-Spi-D4</strain>
    </source>
</reference>
<dbReference type="EMBL" id="CP013118">
    <property type="protein sequence ID" value="ALO15819.1"/>
    <property type="molecule type" value="Genomic_DNA"/>
</dbReference>
<dbReference type="Proteomes" id="UP000064893">
    <property type="component" value="Chromosome"/>
</dbReference>
<dbReference type="NCBIfam" id="TIGR03696">
    <property type="entry name" value="Rhs_assc_core"/>
    <property type="match status" value="1"/>
</dbReference>
<dbReference type="PANTHER" id="PTHR32305:SF15">
    <property type="entry name" value="PROTEIN RHSA-RELATED"/>
    <property type="match status" value="1"/>
</dbReference>
<accession>A0A0S2I0R0</accession>
<keyword evidence="3" id="KW-1185">Reference proteome</keyword>
<dbReference type="STRING" id="1307839.L21SP5_02186"/>
<evidence type="ECO:0000313" key="3">
    <source>
        <dbReference type="Proteomes" id="UP000064893"/>
    </source>
</evidence>
<organism evidence="2 3">
    <name type="scientific">Salinivirga cyanobacteriivorans</name>
    <dbReference type="NCBI Taxonomy" id="1307839"/>
    <lineage>
        <taxon>Bacteria</taxon>
        <taxon>Pseudomonadati</taxon>
        <taxon>Bacteroidota</taxon>
        <taxon>Bacteroidia</taxon>
        <taxon>Bacteroidales</taxon>
        <taxon>Salinivirgaceae</taxon>
        <taxon>Salinivirga</taxon>
    </lineage>
</organism>